<keyword evidence="4" id="KW-1185">Reference proteome</keyword>
<dbReference type="InterPro" id="IPR025392">
    <property type="entry name" value="DUF4124"/>
</dbReference>
<accession>A0ABP7MPS0</accession>
<feature type="compositionally biased region" description="Polar residues" evidence="1">
    <location>
        <begin position="50"/>
        <end position="61"/>
    </location>
</feature>
<feature type="domain" description="DUF4124" evidence="2">
    <location>
        <begin position="2"/>
        <end position="34"/>
    </location>
</feature>
<sequence>MLADAQIYSWVDEQGVRHYSNRTVDADKSHQLHSVSKTNAMVSHAPVKTKAQTNKPDQNTTKARDDRKLKQAQCLALKEKMKQLRLKLKKGYPLKKANTLKAKKREMSKQYRAMCA</sequence>
<proteinExistence type="predicted"/>
<dbReference type="Pfam" id="PF13511">
    <property type="entry name" value="DUF4124"/>
    <property type="match status" value="1"/>
</dbReference>
<evidence type="ECO:0000313" key="3">
    <source>
        <dbReference type="EMBL" id="GAA3927573.1"/>
    </source>
</evidence>
<evidence type="ECO:0000313" key="4">
    <source>
        <dbReference type="Proteomes" id="UP001501565"/>
    </source>
</evidence>
<dbReference type="Proteomes" id="UP001501565">
    <property type="component" value="Unassembled WGS sequence"/>
</dbReference>
<organism evidence="3 4">
    <name type="scientific">Litoribacillus peritrichatus</name>
    <dbReference type="NCBI Taxonomy" id="718191"/>
    <lineage>
        <taxon>Bacteria</taxon>
        <taxon>Pseudomonadati</taxon>
        <taxon>Pseudomonadota</taxon>
        <taxon>Gammaproteobacteria</taxon>
        <taxon>Oceanospirillales</taxon>
        <taxon>Oceanospirillaceae</taxon>
        <taxon>Litoribacillus</taxon>
    </lineage>
</organism>
<name>A0ABP7MPS0_9GAMM</name>
<reference evidence="4" key="1">
    <citation type="journal article" date="2019" name="Int. J. Syst. Evol. Microbiol.">
        <title>The Global Catalogue of Microorganisms (GCM) 10K type strain sequencing project: providing services to taxonomists for standard genome sequencing and annotation.</title>
        <authorList>
            <consortium name="The Broad Institute Genomics Platform"/>
            <consortium name="The Broad Institute Genome Sequencing Center for Infectious Disease"/>
            <person name="Wu L."/>
            <person name="Ma J."/>
        </authorList>
    </citation>
    <scope>NUCLEOTIDE SEQUENCE [LARGE SCALE GENOMIC DNA]</scope>
    <source>
        <strain evidence="4">JCM 17551</strain>
    </source>
</reference>
<feature type="region of interest" description="Disordered" evidence="1">
    <location>
        <begin position="37"/>
        <end position="67"/>
    </location>
</feature>
<gene>
    <name evidence="3" type="ORF">GCM10022277_24910</name>
</gene>
<comment type="caution">
    <text evidence="3">The sequence shown here is derived from an EMBL/GenBank/DDBJ whole genome shotgun (WGS) entry which is preliminary data.</text>
</comment>
<protein>
    <recommendedName>
        <fullName evidence="2">DUF4124 domain-containing protein</fullName>
    </recommendedName>
</protein>
<evidence type="ECO:0000259" key="2">
    <source>
        <dbReference type="Pfam" id="PF13511"/>
    </source>
</evidence>
<dbReference type="EMBL" id="BAABBN010000007">
    <property type="protein sequence ID" value="GAA3927573.1"/>
    <property type="molecule type" value="Genomic_DNA"/>
</dbReference>
<evidence type="ECO:0000256" key="1">
    <source>
        <dbReference type="SAM" id="MobiDB-lite"/>
    </source>
</evidence>